<dbReference type="RefSeq" id="WP_121256376.1">
    <property type="nucleotide sequence ID" value="NZ_RBIL01000002.1"/>
</dbReference>
<dbReference type="EMBL" id="RBIL01000002">
    <property type="protein sequence ID" value="RKQ87644.1"/>
    <property type="molecule type" value="Genomic_DNA"/>
</dbReference>
<protein>
    <submittedName>
        <fullName evidence="2">Methyltransferase family protein</fullName>
    </submittedName>
</protein>
<reference evidence="2 3" key="1">
    <citation type="submission" date="2018-10" db="EMBL/GenBank/DDBJ databases">
        <title>Genomic Encyclopedia of Archaeal and Bacterial Type Strains, Phase II (KMG-II): from individual species to whole genera.</title>
        <authorList>
            <person name="Goeker M."/>
        </authorList>
    </citation>
    <scope>NUCLEOTIDE SEQUENCE [LARGE SCALE GENOMIC DNA]</scope>
    <source>
        <strain evidence="2 3">DSM 14954</strain>
    </source>
</reference>
<dbReference type="PANTHER" id="PTHR43861">
    <property type="entry name" value="TRANS-ACONITATE 2-METHYLTRANSFERASE-RELATED"/>
    <property type="match status" value="1"/>
</dbReference>
<keyword evidence="3" id="KW-1185">Reference proteome</keyword>
<dbReference type="OrthoDB" id="65624at2"/>
<sequence>MSIEARQDPAAFYTAGYSLDDHEHRLKMGRWRAIGARSKAAHASELCSRAGLTPARVVEIGCGDGALLSALSDRWPAARFDGFELSAPAIEIARGRDIARVERLEAYDGSRIPVEDGTYDLAILSHVLEHVPDPEPLLAEAARVAKHVLVEVPLENNRSAARPAKRAISASIGHLHAFDRAAVRALARRAGVRPVAELADPLAREHHAFFADSAKARVAAAAKWAVRAASHRAHAPSAERFFTVHYAVLAETA</sequence>
<dbReference type="InterPro" id="IPR029063">
    <property type="entry name" value="SAM-dependent_MTases_sf"/>
</dbReference>
<dbReference type="PANTHER" id="PTHR43861:SF3">
    <property type="entry name" value="PUTATIVE (AFU_ORTHOLOGUE AFUA_2G14390)-RELATED"/>
    <property type="match status" value="1"/>
</dbReference>
<name>A0A660L340_9ACTN</name>
<gene>
    <name evidence="2" type="ORF">C8N24_5669</name>
</gene>
<dbReference type="GO" id="GO:0008168">
    <property type="term" value="F:methyltransferase activity"/>
    <property type="evidence" value="ECO:0007669"/>
    <property type="project" value="UniProtKB-KW"/>
</dbReference>
<dbReference type="AlphaFoldDB" id="A0A660L340"/>
<comment type="caution">
    <text evidence="2">The sequence shown here is derived from an EMBL/GenBank/DDBJ whole genome shotgun (WGS) entry which is preliminary data.</text>
</comment>
<evidence type="ECO:0000256" key="1">
    <source>
        <dbReference type="ARBA" id="ARBA00022679"/>
    </source>
</evidence>
<dbReference type="GO" id="GO:0032259">
    <property type="term" value="P:methylation"/>
    <property type="evidence" value="ECO:0007669"/>
    <property type="project" value="UniProtKB-KW"/>
</dbReference>
<dbReference type="CDD" id="cd02440">
    <property type="entry name" value="AdoMet_MTases"/>
    <property type="match status" value="1"/>
</dbReference>
<organism evidence="2 3">
    <name type="scientific">Solirubrobacter pauli</name>
    <dbReference type="NCBI Taxonomy" id="166793"/>
    <lineage>
        <taxon>Bacteria</taxon>
        <taxon>Bacillati</taxon>
        <taxon>Actinomycetota</taxon>
        <taxon>Thermoleophilia</taxon>
        <taxon>Solirubrobacterales</taxon>
        <taxon>Solirubrobacteraceae</taxon>
        <taxon>Solirubrobacter</taxon>
    </lineage>
</organism>
<accession>A0A660L340</accession>
<dbReference type="SUPFAM" id="SSF53335">
    <property type="entry name" value="S-adenosyl-L-methionine-dependent methyltransferases"/>
    <property type="match status" value="1"/>
</dbReference>
<dbReference type="Proteomes" id="UP000278962">
    <property type="component" value="Unassembled WGS sequence"/>
</dbReference>
<keyword evidence="1 2" id="KW-0808">Transferase</keyword>
<dbReference type="Gene3D" id="3.40.50.150">
    <property type="entry name" value="Vaccinia Virus protein VP39"/>
    <property type="match status" value="1"/>
</dbReference>
<proteinExistence type="predicted"/>
<evidence type="ECO:0000313" key="3">
    <source>
        <dbReference type="Proteomes" id="UP000278962"/>
    </source>
</evidence>
<evidence type="ECO:0000313" key="2">
    <source>
        <dbReference type="EMBL" id="RKQ87644.1"/>
    </source>
</evidence>
<dbReference type="Pfam" id="PF13489">
    <property type="entry name" value="Methyltransf_23"/>
    <property type="match status" value="1"/>
</dbReference>
<keyword evidence="2" id="KW-0489">Methyltransferase</keyword>